<dbReference type="InterPro" id="IPR043129">
    <property type="entry name" value="ATPase_NBD"/>
</dbReference>
<evidence type="ECO:0000313" key="1">
    <source>
        <dbReference type="EMBL" id="GLA86042.1"/>
    </source>
</evidence>
<proteinExistence type="predicted"/>
<protein>
    <submittedName>
        <fullName evidence="1">Uncharacterized protein</fullName>
    </submittedName>
</protein>
<dbReference type="Gene3D" id="3.30.420.40">
    <property type="match status" value="1"/>
</dbReference>
<accession>A0A9W6AR55</accession>
<gene>
    <name evidence="1" type="ORF">AtubIFM56815_010292</name>
</gene>
<comment type="caution">
    <text evidence="1">The sequence shown here is derived from an EMBL/GenBank/DDBJ whole genome shotgun (WGS) entry which is preliminary data.</text>
</comment>
<dbReference type="PANTHER" id="PTHR42749:SF1">
    <property type="entry name" value="CELL SHAPE-DETERMINING PROTEIN MREB"/>
    <property type="match status" value="1"/>
</dbReference>
<dbReference type="AlphaFoldDB" id="A0A9W6AR55"/>
<dbReference type="Proteomes" id="UP001144157">
    <property type="component" value="Unassembled WGS sequence"/>
</dbReference>
<name>A0A9W6AR55_ASPTU</name>
<sequence length="488" mass="55044">MEPPLGQRKVSLESILERKKLKKPPPIFSLTISDRIVFSSCLALGQDERILWGQEAYDGQQGTVYKWLKIFLYDPDHPILQEPNAPQLPEGVLPEELVTVYLRQLYDAITEKTRTLYPNCDEGTDYWFGWPATWSNESQQKMMRAVQDAGYGNGPEELVTVYLRQLYDAITEKTRTLYPNCDEGTDYWFGWPATWSNESQQKMMRAVQDAGYGNDCGLAAMDAALRGYVRSLPGVPSQRFLDKIGDLKRGFNGDEVRPIVLPASGQRTALPKHIKGCLNPTIEKILSLILENIDASRQMQRPISHVLLAGGGGMMPYLRSHIGVKLEGIAEVLYLIEYASYGLEATSEAIVHEEGLDRRILRKTSIPYWIVRKGQEYAIDHEESHIFNIFHRAGDPATTIINLVEHPGKCPSPDDGITLVPKGVFEFCLQLQDRDSILRTGDECSIKVQIAWTLRYSKQQAEVELVASVKDAELGRKVGILDGHRLVH</sequence>
<dbReference type="PANTHER" id="PTHR42749">
    <property type="entry name" value="CELL SHAPE-DETERMINING PROTEIN MREB"/>
    <property type="match status" value="1"/>
</dbReference>
<organism evidence="1 2">
    <name type="scientific">Aspergillus tubingensis</name>
    <dbReference type="NCBI Taxonomy" id="5068"/>
    <lineage>
        <taxon>Eukaryota</taxon>
        <taxon>Fungi</taxon>
        <taxon>Dikarya</taxon>
        <taxon>Ascomycota</taxon>
        <taxon>Pezizomycotina</taxon>
        <taxon>Eurotiomycetes</taxon>
        <taxon>Eurotiomycetidae</taxon>
        <taxon>Eurotiales</taxon>
        <taxon>Aspergillaceae</taxon>
        <taxon>Aspergillus</taxon>
        <taxon>Aspergillus subgen. Circumdati</taxon>
    </lineage>
</organism>
<reference evidence="1" key="1">
    <citation type="submission" date="2022-07" db="EMBL/GenBank/DDBJ databases">
        <title>Taxonomy of Aspergillus series Nigri: significant species reduction supported by multi-species coalescent approaches.</title>
        <authorList>
            <person name="Bian C."/>
            <person name="Kusuya Y."/>
            <person name="Sklenar F."/>
            <person name="D'hooge E."/>
            <person name="Yaguchi T."/>
            <person name="Takahashi H."/>
            <person name="Hubka V."/>
        </authorList>
    </citation>
    <scope>NUCLEOTIDE SEQUENCE</scope>
    <source>
        <strain evidence="1">IFM 56815</strain>
    </source>
</reference>
<dbReference type="EMBL" id="BRPE01000007">
    <property type="protein sequence ID" value="GLA86042.1"/>
    <property type="molecule type" value="Genomic_DNA"/>
</dbReference>
<dbReference type="CDD" id="cd10170">
    <property type="entry name" value="ASKHA_NBD_HSP70"/>
    <property type="match status" value="1"/>
</dbReference>
<evidence type="ECO:0000313" key="2">
    <source>
        <dbReference type="Proteomes" id="UP001144157"/>
    </source>
</evidence>
<dbReference type="SUPFAM" id="SSF53067">
    <property type="entry name" value="Actin-like ATPase domain"/>
    <property type="match status" value="1"/>
</dbReference>